<evidence type="ECO:0000313" key="2">
    <source>
        <dbReference type="EMBL" id="GAD50483.1"/>
    </source>
</evidence>
<feature type="domain" description="Putative Flp pilus-assembly TadG-like N-terminal" evidence="1">
    <location>
        <begin position="2"/>
        <end position="45"/>
    </location>
</feature>
<gene>
    <name evidence="2" type="ORF">NT2_09_00910</name>
</gene>
<dbReference type="Pfam" id="PF13400">
    <property type="entry name" value="Tad"/>
    <property type="match status" value="1"/>
</dbReference>
<dbReference type="EMBL" id="BASZ01000009">
    <property type="protein sequence ID" value="GAD50483.1"/>
    <property type="molecule type" value="Genomic_DNA"/>
</dbReference>
<accession>U3A6W3</accession>
<keyword evidence="3" id="KW-1185">Reference proteome</keyword>
<evidence type="ECO:0000259" key="1">
    <source>
        <dbReference type="Pfam" id="PF13400"/>
    </source>
</evidence>
<evidence type="ECO:0000313" key="3">
    <source>
        <dbReference type="Proteomes" id="UP000016568"/>
    </source>
</evidence>
<dbReference type="AlphaFoldDB" id="U3A6W3"/>
<organism evidence="2 3">
    <name type="scientific">Caenibius tardaugens NBRC 16725</name>
    <dbReference type="NCBI Taxonomy" id="1219035"/>
    <lineage>
        <taxon>Bacteria</taxon>
        <taxon>Pseudomonadati</taxon>
        <taxon>Pseudomonadota</taxon>
        <taxon>Alphaproteobacteria</taxon>
        <taxon>Sphingomonadales</taxon>
        <taxon>Erythrobacteraceae</taxon>
        <taxon>Caenibius</taxon>
    </lineage>
</organism>
<comment type="caution">
    <text evidence="2">The sequence shown here is derived from an EMBL/GenBank/DDBJ whole genome shotgun (WGS) entry which is preliminary data.</text>
</comment>
<name>U3A6W3_9SPHN</name>
<protein>
    <recommendedName>
        <fullName evidence="1">Putative Flp pilus-assembly TadG-like N-terminal domain-containing protein</fullName>
    </recommendedName>
</protein>
<proteinExistence type="predicted"/>
<dbReference type="eggNOG" id="COG4961">
    <property type="taxonomic scope" value="Bacteria"/>
</dbReference>
<sequence>MAALYALALPALVAVAGIGFDYAHLAAMDTELRNAADQAALAAATQLDRQSGAMTRAESAAKGDLVRNETLFANDGEGRDIDDLTVWFYADKAGAEACSTATSNTLTNAQAAFVCVTVEQRKARYALTPIVGALEGTLGAKAAAGVGSALCRTPPVMMCNPDEPANNSNPNVDFNASDRVGQGFLVTQGGGSSWAPGNYGYLDTGVGNGAEGVRKTLGWLTTPGTCISQSGNTTIETEPGNMANVPQALNTRFDIYDSQGCEAGGVCPPSINTRKDLVHPDFSKNNACKLHSSQGWGEPNTKYLPTTNSALPTSVTPDAMGYPRDICHSTSSNECSGARIFGDGFWDRDAYFRSHYRRSTGGYWSASEWRSNLVNNGFTGAIDGEGVVRPRWPTRYQVYLWEIANRGRTIDGVQILGNRTLADGRTDYGTPVCSNRQSTPYGTGLEPSATTVDRRRLSVAVVNCQAHKVKGNTSGVPVRRWLDVFLVQPSLDRARTGKDQIYVEIIGETLSGSAGETAGTVIRRDVPYLLK</sequence>
<reference evidence="2 3" key="1">
    <citation type="submission" date="2013-09" db="EMBL/GenBank/DDBJ databases">
        <title>Whole genome shotgun sequence of Novosphingobium tardaugens NBRC 16725.</title>
        <authorList>
            <person name="Isaki S."/>
            <person name="Hosoyama A."/>
            <person name="Tsuchikane K."/>
            <person name="Katsumata H."/>
            <person name="Ando Y."/>
            <person name="Yamazaki S."/>
            <person name="Fujita N."/>
        </authorList>
    </citation>
    <scope>NUCLEOTIDE SEQUENCE [LARGE SCALE GENOMIC DNA]</scope>
    <source>
        <strain evidence="2 3">NBRC 16725</strain>
    </source>
</reference>
<dbReference type="Proteomes" id="UP000016568">
    <property type="component" value="Unassembled WGS sequence"/>
</dbReference>
<dbReference type="InterPro" id="IPR028087">
    <property type="entry name" value="Tad_N"/>
</dbReference>